<gene>
    <name evidence="1" type="ORF">PGLA1383_LOCUS50058</name>
</gene>
<proteinExistence type="predicted"/>
<comment type="caution">
    <text evidence="1">The sequence shown here is derived from an EMBL/GenBank/DDBJ whole genome shotgun (WGS) entry which is preliminary data.</text>
</comment>
<keyword evidence="2" id="KW-1185">Reference proteome</keyword>
<dbReference type="Proteomes" id="UP000654075">
    <property type="component" value="Unassembled WGS sequence"/>
</dbReference>
<organism evidence="1 2">
    <name type="scientific">Polarella glacialis</name>
    <name type="common">Dinoflagellate</name>
    <dbReference type="NCBI Taxonomy" id="89957"/>
    <lineage>
        <taxon>Eukaryota</taxon>
        <taxon>Sar</taxon>
        <taxon>Alveolata</taxon>
        <taxon>Dinophyceae</taxon>
        <taxon>Suessiales</taxon>
        <taxon>Suessiaceae</taxon>
        <taxon>Polarella</taxon>
    </lineage>
</organism>
<evidence type="ECO:0000313" key="2">
    <source>
        <dbReference type="Proteomes" id="UP000654075"/>
    </source>
</evidence>
<protein>
    <recommendedName>
        <fullName evidence="3">ABM domain-containing protein</fullName>
    </recommendedName>
</protein>
<dbReference type="AlphaFoldDB" id="A0A813H946"/>
<evidence type="ECO:0008006" key="3">
    <source>
        <dbReference type="Google" id="ProtNLM"/>
    </source>
</evidence>
<name>A0A813H946_POLGL</name>
<sequence>MRRVGGLLQLGHVHAQLGRCVCHLPSSRSRGTWPSPGQGAGNSRLLARGRRAFSGQTVPVTTVCRVSRFEIRGEEHAAKADAALRTWKLEVMDTVPGFIGVSRRLCKESWHFEIEVRFDCSEALESWMVSDKFQMETLPRLAEYLTKNSPGGVRGVQRGTFAFEDL</sequence>
<reference evidence="1" key="1">
    <citation type="submission" date="2021-02" db="EMBL/GenBank/DDBJ databases">
        <authorList>
            <person name="Dougan E. K."/>
            <person name="Rhodes N."/>
            <person name="Thang M."/>
            <person name="Chan C."/>
        </authorList>
    </citation>
    <scope>NUCLEOTIDE SEQUENCE</scope>
</reference>
<accession>A0A813H946</accession>
<dbReference type="EMBL" id="CAJNNV010031003">
    <property type="protein sequence ID" value="CAE8634411.1"/>
    <property type="molecule type" value="Genomic_DNA"/>
</dbReference>
<evidence type="ECO:0000313" key="1">
    <source>
        <dbReference type="EMBL" id="CAE8634411.1"/>
    </source>
</evidence>